<dbReference type="PANTHER" id="PTHR33908:SF3">
    <property type="entry name" value="UNDECAPRENYL PHOSPHATE-ALPHA-4-AMINO-4-DEOXY-L-ARABINOSE ARABINOSYL TRANSFERASE"/>
    <property type="match status" value="1"/>
</dbReference>
<feature type="transmembrane region" description="Helical" evidence="8">
    <location>
        <begin position="369"/>
        <end position="388"/>
    </location>
</feature>
<keyword evidence="4 10" id="KW-0808">Transferase</keyword>
<evidence type="ECO:0000256" key="1">
    <source>
        <dbReference type="ARBA" id="ARBA00004651"/>
    </source>
</evidence>
<name>A0A1U7CS86_9BACT</name>
<keyword evidence="7 8" id="KW-0472">Membrane</keyword>
<evidence type="ECO:0000256" key="4">
    <source>
        <dbReference type="ARBA" id="ARBA00022679"/>
    </source>
</evidence>
<feature type="transmembrane region" description="Helical" evidence="8">
    <location>
        <begin position="215"/>
        <end position="237"/>
    </location>
</feature>
<evidence type="ECO:0000256" key="3">
    <source>
        <dbReference type="ARBA" id="ARBA00022676"/>
    </source>
</evidence>
<dbReference type="Pfam" id="PF13231">
    <property type="entry name" value="PMT_2"/>
    <property type="match status" value="1"/>
</dbReference>
<dbReference type="STRING" id="1387353.BSF38_03296"/>
<organism evidence="10 11">
    <name type="scientific">Paludisphaera borealis</name>
    <dbReference type="NCBI Taxonomy" id="1387353"/>
    <lineage>
        <taxon>Bacteria</taxon>
        <taxon>Pseudomonadati</taxon>
        <taxon>Planctomycetota</taxon>
        <taxon>Planctomycetia</taxon>
        <taxon>Isosphaerales</taxon>
        <taxon>Isosphaeraceae</taxon>
        <taxon>Paludisphaera</taxon>
    </lineage>
</organism>
<dbReference type="GO" id="GO:0009103">
    <property type="term" value="P:lipopolysaccharide biosynthetic process"/>
    <property type="evidence" value="ECO:0007669"/>
    <property type="project" value="UniProtKB-ARBA"/>
</dbReference>
<feature type="transmembrane region" description="Helical" evidence="8">
    <location>
        <begin position="272"/>
        <end position="295"/>
    </location>
</feature>
<dbReference type="GO" id="GO:0016763">
    <property type="term" value="F:pentosyltransferase activity"/>
    <property type="evidence" value="ECO:0007669"/>
    <property type="project" value="TreeGrafter"/>
</dbReference>
<feature type="transmembrane region" description="Helical" evidence="8">
    <location>
        <begin position="94"/>
        <end position="111"/>
    </location>
</feature>
<dbReference type="Proteomes" id="UP000186309">
    <property type="component" value="Chromosome"/>
</dbReference>
<dbReference type="InterPro" id="IPR038731">
    <property type="entry name" value="RgtA/B/C-like"/>
</dbReference>
<accession>A0A1U7CS86</accession>
<protein>
    <submittedName>
        <fullName evidence="10">GT83 family glycosyltransferase</fullName>
    </submittedName>
</protein>
<evidence type="ECO:0000256" key="8">
    <source>
        <dbReference type="SAM" id="Phobius"/>
    </source>
</evidence>
<sequence length="528" mass="57408">MAMSTTGGRRRGLGLAWLLALCFLTLGPALGTASRLTYHEAFVAQGAREILASGSWEHPTIGGRPWLEKPPLPFWMVAAAGSIAGRVTPLAARLPSALAATFLVLGVAHLARRHYGTSIALLAGAMQATTSWTVLRGRLAEADVSLACLIVWTLVAFDHLRTTTEINPRRWRWAFFVLLGLTSLAKGTGFGAVLVGSVVLVVLFWDRRPEAVRRLIFPAGWLVSGLIAVVWPLAMVAKYGPGVGSLWLMHVADRVGDRSGHGFFAGESWGEYILGVLGQGLPWTPLALIGIVHAFRALRRGELSAGDRLMLAWTVAPMVLVSLPGGRNTHYAIYAIVPWSIWAALTLARFGSRLEARGRSALRVRRTAVVGLTAVAAAYGLVFGLFGARFDRRGQEWAFYEQAGALVRSDEPLVLLYDDWDRDPYPTPFGPIPHDLAVRLYYLDRPASWHLDGDPISTEADSPPSSLAVVARDRDLPALAELGDVQTLARGPHLRWDRVFSLFRVVPIRPTVNSASSTPVPRTMKTGS</sequence>
<evidence type="ECO:0000313" key="10">
    <source>
        <dbReference type="EMBL" id="APW61768.1"/>
    </source>
</evidence>
<evidence type="ECO:0000259" key="9">
    <source>
        <dbReference type="Pfam" id="PF13231"/>
    </source>
</evidence>
<keyword evidence="5 8" id="KW-0812">Transmembrane</keyword>
<feature type="domain" description="Glycosyltransferase RgtA/B/C/D-like" evidence="9">
    <location>
        <begin position="69"/>
        <end position="228"/>
    </location>
</feature>
<reference evidence="11" key="1">
    <citation type="submission" date="2016-12" db="EMBL/GenBank/DDBJ databases">
        <title>Comparative genomics of four Isosphaeraceae planctomycetes: a common pool of plasmids and glycoside hydrolase genes.</title>
        <authorList>
            <person name="Ivanova A."/>
        </authorList>
    </citation>
    <scope>NUCLEOTIDE SEQUENCE [LARGE SCALE GENOMIC DNA]</scope>
    <source>
        <strain evidence="11">PX4</strain>
    </source>
</reference>
<evidence type="ECO:0000313" key="11">
    <source>
        <dbReference type="Proteomes" id="UP000186309"/>
    </source>
</evidence>
<feature type="transmembrane region" description="Helical" evidence="8">
    <location>
        <begin position="331"/>
        <end position="348"/>
    </location>
</feature>
<dbReference type="GO" id="GO:0010041">
    <property type="term" value="P:response to iron(III) ion"/>
    <property type="evidence" value="ECO:0007669"/>
    <property type="project" value="TreeGrafter"/>
</dbReference>
<dbReference type="PANTHER" id="PTHR33908">
    <property type="entry name" value="MANNOSYLTRANSFERASE YKCB-RELATED"/>
    <property type="match status" value="1"/>
</dbReference>
<feature type="transmembrane region" description="Helical" evidence="8">
    <location>
        <begin position="307"/>
        <end position="325"/>
    </location>
</feature>
<dbReference type="InterPro" id="IPR050297">
    <property type="entry name" value="LipidA_mod_glycosyltrf_83"/>
</dbReference>
<keyword evidence="11" id="KW-1185">Reference proteome</keyword>
<feature type="transmembrane region" description="Helical" evidence="8">
    <location>
        <begin position="173"/>
        <end position="203"/>
    </location>
</feature>
<dbReference type="AlphaFoldDB" id="A0A1U7CS86"/>
<feature type="transmembrane region" description="Helical" evidence="8">
    <location>
        <begin position="142"/>
        <end position="161"/>
    </location>
</feature>
<dbReference type="KEGG" id="pbor:BSF38_03296"/>
<evidence type="ECO:0000256" key="5">
    <source>
        <dbReference type="ARBA" id="ARBA00022692"/>
    </source>
</evidence>
<comment type="subcellular location">
    <subcellularLocation>
        <location evidence="1">Cell membrane</location>
        <topology evidence="1">Multi-pass membrane protein</topology>
    </subcellularLocation>
</comment>
<dbReference type="EMBL" id="CP019082">
    <property type="protein sequence ID" value="APW61768.1"/>
    <property type="molecule type" value="Genomic_DNA"/>
</dbReference>
<evidence type="ECO:0000256" key="6">
    <source>
        <dbReference type="ARBA" id="ARBA00022989"/>
    </source>
</evidence>
<evidence type="ECO:0000256" key="2">
    <source>
        <dbReference type="ARBA" id="ARBA00022475"/>
    </source>
</evidence>
<proteinExistence type="predicted"/>
<keyword evidence="3" id="KW-0328">Glycosyltransferase</keyword>
<keyword evidence="6 8" id="KW-1133">Transmembrane helix</keyword>
<keyword evidence="2" id="KW-1003">Cell membrane</keyword>
<dbReference type="GO" id="GO:0005886">
    <property type="term" value="C:plasma membrane"/>
    <property type="evidence" value="ECO:0007669"/>
    <property type="project" value="UniProtKB-SubCell"/>
</dbReference>
<gene>
    <name evidence="10" type="ORF">BSF38_03296</name>
</gene>
<evidence type="ECO:0000256" key="7">
    <source>
        <dbReference type="ARBA" id="ARBA00023136"/>
    </source>
</evidence>